<dbReference type="EMBL" id="JBANQN010000008">
    <property type="protein sequence ID" value="KAK6781629.1"/>
    <property type="molecule type" value="Genomic_DNA"/>
</dbReference>
<evidence type="ECO:0000313" key="2">
    <source>
        <dbReference type="Proteomes" id="UP001371456"/>
    </source>
</evidence>
<organism evidence="1 2">
    <name type="scientific">Solanum bulbocastanum</name>
    <name type="common">Wild potato</name>
    <dbReference type="NCBI Taxonomy" id="147425"/>
    <lineage>
        <taxon>Eukaryota</taxon>
        <taxon>Viridiplantae</taxon>
        <taxon>Streptophyta</taxon>
        <taxon>Embryophyta</taxon>
        <taxon>Tracheophyta</taxon>
        <taxon>Spermatophyta</taxon>
        <taxon>Magnoliopsida</taxon>
        <taxon>eudicotyledons</taxon>
        <taxon>Gunneridae</taxon>
        <taxon>Pentapetalae</taxon>
        <taxon>asterids</taxon>
        <taxon>lamiids</taxon>
        <taxon>Solanales</taxon>
        <taxon>Solanaceae</taxon>
        <taxon>Solanoideae</taxon>
        <taxon>Solaneae</taxon>
        <taxon>Solanum</taxon>
    </lineage>
</organism>
<evidence type="ECO:0000313" key="1">
    <source>
        <dbReference type="EMBL" id="KAK6781629.1"/>
    </source>
</evidence>
<name>A0AAN8Y6Z3_SOLBU</name>
<keyword evidence="2" id="KW-1185">Reference proteome</keyword>
<comment type="caution">
    <text evidence="1">The sequence shown here is derived from an EMBL/GenBank/DDBJ whole genome shotgun (WGS) entry which is preliminary data.</text>
</comment>
<accession>A0AAN8Y6Z3</accession>
<protein>
    <submittedName>
        <fullName evidence="1">Uncharacterized protein</fullName>
    </submittedName>
</protein>
<reference evidence="1 2" key="1">
    <citation type="submission" date="2024-02" db="EMBL/GenBank/DDBJ databases">
        <title>de novo genome assembly of Solanum bulbocastanum strain 11H21.</title>
        <authorList>
            <person name="Hosaka A.J."/>
        </authorList>
    </citation>
    <scope>NUCLEOTIDE SEQUENCE [LARGE SCALE GENOMIC DNA]</scope>
    <source>
        <tissue evidence="1">Young leaves</tissue>
    </source>
</reference>
<gene>
    <name evidence="1" type="ORF">RDI58_019425</name>
</gene>
<sequence>MKIKVFTLMPMLVLLSFFHLCLIACCKNVRWLHSGSYPLRFSSFTFSQSIKRSI</sequence>
<dbReference type="AlphaFoldDB" id="A0AAN8Y6Z3"/>
<dbReference type="Proteomes" id="UP001371456">
    <property type="component" value="Unassembled WGS sequence"/>
</dbReference>
<proteinExistence type="predicted"/>